<accession>A0A915ACD2</accession>
<dbReference type="Gene3D" id="3.40.630.10">
    <property type="entry name" value="Zn peptidases"/>
    <property type="match status" value="1"/>
</dbReference>
<dbReference type="GO" id="GO:0016255">
    <property type="term" value="P:attachment of GPI anchor to protein"/>
    <property type="evidence" value="ECO:0007669"/>
    <property type="project" value="TreeGrafter"/>
</dbReference>
<name>A0A915ACD2_PARUN</name>
<organism evidence="2 3">
    <name type="scientific">Parascaris univalens</name>
    <name type="common">Nematode worm</name>
    <dbReference type="NCBI Taxonomy" id="6257"/>
    <lineage>
        <taxon>Eukaryota</taxon>
        <taxon>Metazoa</taxon>
        <taxon>Ecdysozoa</taxon>
        <taxon>Nematoda</taxon>
        <taxon>Chromadorea</taxon>
        <taxon>Rhabditida</taxon>
        <taxon>Spirurina</taxon>
        <taxon>Ascaridomorpha</taxon>
        <taxon>Ascaridoidea</taxon>
        <taxon>Ascarididae</taxon>
        <taxon>Parascaris</taxon>
    </lineage>
</organism>
<feature type="transmembrane region" description="Helical" evidence="1">
    <location>
        <begin position="535"/>
        <end position="555"/>
    </location>
</feature>
<feature type="transmembrane region" description="Helical" evidence="1">
    <location>
        <begin position="447"/>
        <end position="477"/>
    </location>
</feature>
<feature type="transmembrane region" description="Helical" evidence="1">
    <location>
        <begin position="489"/>
        <end position="510"/>
    </location>
</feature>
<evidence type="ECO:0000313" key="2">
    <source>
        <dbReference type="Proteomes" id="UP000887569"/>
    </source>
</evidence>
<evidence type="ECO:0000256" key="1">
    <source>
        <dbReference type="SAM" id="Phobius"/>
    </source>
</evidence>
<sequence>MRTLTQSTGKRPPFVERLVAQWKAICLLSEPLCVLFLSLLLLPEYNERTRISENALLPALVQEHFAYPERIVAFMKALPQEPDKVDYIKRQLDAYGIAAHVQTFDVLLPGYNFSARNVYGIVRSGRSPSVESILIAVSLDDDSSGAIATALSIASHCREQLYWARDLIFVFVEKSAIGMRSFLDAYHAHQHRFIRADRLKSHSGAIVGAFVPKTSGSSFSTMNIELNMLNGQLPNLDLVNLMVRLADKFALVPTLYESSEYSTWWGIAEIAVKGAVAQAFINDEGLHSVFSLYAIQGVSIHAKNDREEGISFLEFARVCEGALRSLNNILEKFHQSYFLYILPHPKRFISVAYYMPSIGILLLPLVVLALREWFAMAHFRLPNSYLILHLIGLLIYIISTELRMCSFYSFGAHLSLLLILFPYYFAFPLHQQFEISTRFVFYIEFCLIFGSLALLNFSLALIISLISVPFILVFTLLANSRRGKQLKAVFGFATNPLVVFVLCKSLLLGFDDGILENTLETGNRLFHTHMLLDSFLYPFIVVLLVPLWNIFMHIATAE</sequence>
<dbReference type="PANTHER" id="PTHR13304">
    <property type="entry name" value="GLYCOSYLPHOSPHATIDYLINOSITOL ANCHOR ATTACHMENT 1 PROTEIN"/>
    <property type="match status" value="1"/>
</dbReference>
<evidence type="ECO:0000313" key="3">
    <source>
        <dbReference type="WBParaSite" id="PgR005X_g115_t01"/>
    </source>
</evidence>
<dbReference type="AlphaFoldDB" id="A0A915ACD2"/>
<keyword evidence="1" id="KW-0472">Membrane</keyword>
<feature type="transmembrane region" description="Helical" evidence="1">
    <location>
        <begin position="351"/>
        <end position="370"/>
    </location>
</feature>
<dbReference type="WBParaSite" id="PgR005X_g115_t01">
    <property type="protein sequence ID" value="PgR005X_g115_t01"/>
    <property type="gene ID" value="PgR005X_g115"/>
</dbReference>
<dbReference type="GO" id="GO:0042765">
    <property type="term" value="C:GPI-anchor transamidase complex"/>
    <property type="evidence" value="ECO:0007669"/>
    <property type="project" value="InterPro"/>
</dbReference>
<proteinExistence type="predicted"/>
<dbReference type="SUPFAM" id="SSF53187">
    <property type="entry name" value="Zn-dependent exopeptidases"/>
    <property type="match status" value="1"/>
</dbReference>
<dbReference type="PANTHER" id="PTHR13304:SF0">
    <property type="entry name" value="GLYCOSYLPHOSPHATIDYLINOSITOL ANCHOR ATTACHMENT 1 PROTEIN"/>
    <property type="match status" value="1"/>
</dbReference>
<dbReference type="Proteomes" id="UP000887569">
    <property type="component" value="Unplaced"/>
</dbReference>
<keyword evidence="1" id="KW-0812">Transmembrane</keyword>
<dbReference type="InterPro" id="IPR007246">
    <property type="entry name" value="Gaa1"/>
</dbReference>
<keyword evidence="1" id="KW-1133">Transmembrane helix</keyword>
<feature type="transmembrane region" description="Helical" evidence="1">
    <location>
        <begin position="382"/>
        <end position="399"/>
    </location>
</feature>
<keyword evidence="2" id="KW-1185">Reference proteome</keyword>
<reference evidence="3" key="1">
    <citation type="submission" date="2022-11" db="UniProtKB">
        <authorList>
            <consortium name="WormBaseParasite"/>
        </authorList>
    </citation>
    <scope>IDENTIFICATION</scope>
</reference>
<feature type="transmembrane region" description="Helical" evidence="1">
    <location>
        <begin position="406"/>
        <end position="427"/>
    </location>
</feature>
<dbReference type="Pfam" id="PF04114">
    <property type="entry name" value="Gaa1"/>
    <property type="match status" value="1"/>
</dbReference>
<protein>
    <submittedName>
        <fullName evidence="3">Glycosylphosphatidylinositol anchor attachment 1 protein</fullName>
    </submittedName>
</protein>